<comment type="caution">
    <text evidence="5">The sequence shown here is derived from an EMBL/GenBank/DDBJ whole genome shotgun (WGS) entry which is preliminary data.</text>
</comment>
<dbReference type="Proteomes" id="UP000321798">
    <property type="component" value="Unassembled WGS sequence"/>
</dbReference>
<keyword evidence="2" id="KW-1133">Transmembrane helix</keyword>
<feature type="transmembrane region" description="Helical" evidence="2">
    <location>
        <begin position="58"/>
        <end position="82"/>
    </location>
</feature>
<dbReference type="Pfam" id="PF15420">
    <property type="entry name" value="Abhydrolase_9_N"/>
    <property type="match status" value="1"/>
</dbReference>
<feature type="transmembrane region" description="Helical" evidence="2">
    <location>
        <begin position="129"/>
        <end position="147"/>
    </location>
</feature>
<feature type="transmembrane region" description="Helical" evidence="2">
    <location>
        <begin position="88"/>
        <end position="108"/>
    </location>
</feature>
<feature type="domain" description="Alpha/beta-hydrolase N-terminal" evidence="4">
    <location>
        <begin position="78"/>
        <end position="285"/>
    </location>
</feature>
<keyword evidence="6" id="KW-1185">Reference proteome</keyword>
<name>A0A512PDF9_9CELL</name>
<gene>
    <name evidence="5" type="ORF">CSO01_19640</name>
</gene>
<accession>A0A512PDF9</accession>
<keyword evidence="2" id="KW-0472">Membrane</keyword>
<dbReference type="OrthoDB" id="4397445at2"/>
<feature type="region of interest" description="Disordered" evidence="1">
    <location>
        <begin position="250"/>
        <end position="272"/>
    </location>
</feature>
<evidence type="ECO:0000259" key="4">
    <source>
        <dbReference type="Pfam" id="PF15420"/>
    </source>
</evidence>
<dbReference type="AlphaFoldDB" id="A0A512PDF9"/>
<feature type="compositionally biased region" description="Low complexity" evidence="1">
    <location>
        <begin position="1"/>
        <end position="40"/>
    </location>
</feature>
<feature type="region of interest" description="Disordered" evidence="1">
    <location>
        <begin position="1"/>
        <end position="41"/>
    </location>
</feature>
<sequence length="611" mass="65614">MSSTTTTDGLTPTGDGPQTPEAGVEGVVPDPAAPVGADATVPEHRTVRHRMRLRARRYLARFSPAGLIGALVLFAAALGPSLTPRSPLFQGAAGGACAVMGYGIGVLVGWVLRRARLQWTPSTVWRRRLWWAGGAVAVVVVIAALVVSDDWQRRLRDVMGMEQPSSAHSLTVLLVALLVALLVLSIGRGLRRTARVVTRLIGRWLPPVAARALAVTLVAVGSVLLLNGTLVAGGKALLSSTYGELDAQTYEDSVQPQQPERSGSPQSLSSWESLGREGRRFVSGGRSTDQLAEVAARTGLDLPVREPIRVYAGLRSGDSLEDTAQVVVDELDRTDAWDREALVVWTTTGTGWVDPSSADALEMLWGGNTAIAAMQYSYLPSWVSFVGDRQTPPDAGKALFEAVRARWEQLPEDSRPKLYVFGISLGSYGSQGAFSGVQDLEQRVDGAVWAGTPGFTPLWQDLTAARDAGSTEVSPVLDGGETVRWGLGLDGAGDIDLWSLGTEWDSPRVVYLQHASDGVIWWSPDLLLERPDWLTEPRGPDVLPDVSWFPVASFWRLSIDLFVAGETPPGHGHNYHVEYADAWAAVATPPGWTDAGTQVLREEIAATESVA</sequence>
<evidence type="ECO:0000256" key="1">
    <source>
        <dbReference type="SAM" id="MobiDB-lite"/>
    </source>
</evidence>
<dbReference type="RefSeq" id="WP_146952996.1">
    <property type="nucleotide sequence ID" value="NZ_BAABBJ010000006.1"/>
</dbReference>
<evidence type="ECO:0000313" key="5">
    <source>
        <dbReference type="EMBL" id="GEP69249.1"/>
    </source>
</evidence>
<keyword evidence="2" id="KW-0812">Transmembrane</keyword>
<protein>
    <submittedName>
        <fullName evidence="5">Membrane protein</fullName>
    </submittedName>
</protein>
<organism evidence="5 6">
    <name type="scientific">Cellulomonas soli</name>
    <dbReference type="NCBI Taxonomy" id="931535"/>
    <lineage>
        <taxon>Bacteria</taxon>
        <taxon>Bacillati</taxon>
        <taxon>Actinomycetota</taxon>
        <taxon>Actinomycetes</taxon>
        <taxon>Micrococcales</taxon>
        <taxon>Cellulomonadaceae</taxon>
        <taxon>Cellulomonas</taxon>
    </lineage>
</organism>
<dbReference type="InterPro" id="IPR027788">
    <property type="entry name" value="Alpha/beta-hydrolase_N_dom"/>
</dbReference>
<evidence type="ECO:0000256" key="2">
    <source>
        <dbReference type="SAM" id="Phobius"/>
    </source>
</evidence>
<dbReference type="EMBL" id="BKAL01000006">
    <property type="protein sequence ID" value="GEP69249.1"/>
    <property type="molecule type" value="Genomic_DNA"/>
</dbReference>
<evidence type="ECO:0000259" key="3">
    <source>
        <dbReference type="Pfam" id="PF10081"/>
    </source>
</evidence>
<proteinExistence type="predicted"/>
<feature type="domain" description="Alpha/beta-hydrolase catalytic" evidence="3">
    <location>
        <begin position="308"/>
        <end position="598"/>
    </location>
</feature>
<reference evidence="5 6" key="1">
    <citation type="submission" date="2019-07" db="EMBL/GenBank/DDBJ databases">
        <title>Whole genome shotgun sequence of Cellulomonas soli NBRC 109434.</title>
        <authorList>
            <person name="Hosoyama A."/>
            <person name="Uohara A."/>
            <person name="Ohji S."/>
            <person name="Ichikawa N."/>
        </authorList>
    </citation>
    <scope>NUCLEOTIDE SEQUENCE [LARGE SCALE GENOMIC DNA]</scope>
    <source>
        <strain evidence="5 6">NBRC 109434</strain>
    </source>
</reference>
<evidence type="ECO:0000313" key="6">
    <source>
        <dbReference type="Proteomes" id="UP000321798"/>
    </source>
</evidence>
<feature type="transmembrane region" description="Helical" evidence="2">
    <location>
        <begin position="208"/>
        <end position="230"/>
    </location>
</feature>
<feature type="transmembrane region" description="Helical" evidence="2">
    <location>
        <begin position="167"/>
        <end position="187"/>
    </location>
</feature>
<dbReference type="Pfam" id="PF10081">
    <property type="entry name" value="Abhydrolase_9"/>
    <property type="match status" value="1"/>
</dbReference>
<dbReference type="InterPro" id="IPR027787">
    <property type="entry name" value="Alpha/beta-hydrolase_catalytic"/>
</dbReference>